<feature type="domain" description="Flavodoxin-like" evidence="1">
    <location>
        <begin position="5"/>
        <end position="142"/>
    </location>
</feature>
<dbReference type="InterPro" id="IPR026816">
    <property type="entry name" value="Flavodoxin_dom"/>
</dbReference>
<dbReference type="InterPro" id="IPR029039">
    <property type="entry name" value="Flavoprotein-like_sf"/>
</dbReference>
<reference evidence="2 3" key="1">
    <citation type="submission" date="2016-11" db="EMBL/GenBank/DDBJ databases">
        <authorList>
            <person name="Jaros S."/>
            <person name="Januszkiewicz K."/>
            <person name="Wedrychowicz H."/>
        </authorList>
    </citation>
    <scope>NUCLEOTIDE SEQUENCE [LARGE SCALE GENOMIC DNA]</scope>
    <source>
        <strain evidence="2 3">DSM 6191</strain>
    </source>
</reference>
<evidence type="ECO:0000259" key="1">
    <source>
        <dbReference type="PROSITE" id="PS50902"/>
    </source>
</evidence>
<dbReference type="GO" id="GO:0016651">
    <property type="term" value="F:oxidoreductase activity, acting on NAD(P)H"/>
    <property type="evidence" value="ECO:0007669"/>
    <property type="project" value="UniProtKB-ARBA"/>
</dbReference>
<dbReference type="Pfam" id="PF12724">
    <property type="entry name" value="Flavodoxin_5"/>
    <property type="match status" value="1"/>
</dbReference>
<evidence type="ECO:0000313" key="2">
    <source>
        <dbReference type="EMBL" id="SHH67909.1"/>
    </source>
</evidence>
<sequence>MINKIDIVYASKTGHCKKIAKAIGKTLNIEPKNIKDNSSLEDTDLLFIVSGIYGGESLPEVLKFAESLDNKKVKKVALIISSTSMKKGQGNLLKILEGKNIQVVDELLSQGSFLIMKLGHPNRQDIKEAEDFSIRISKEIGV</sequence>
<gene>
    <name evidence="2" type="ORF">SAMN02745941_00688</name>
</gene>
<dbReference type="InterPro" id="IPR008254">
    <property type="entry name" value="Flavodoxin/NO_synth"/>
</dbReference>
<evidence type="ECO:0000313" key="3">
    <source>
        <dbReference type="Proteomes" id="UP000184241"/>
    </source>
</evidence>
<name>A0A1M5UY77_9CLOT</name>
<dbReference type="RefSeq" id="WP_073016708.1">
    <property type="nucleotide sequence ID" value="NZ_FQXU01000003.1"/>
</dbReference>
<accession>A0A1M5UY77</accession>
<dbReference type="Proteomes" id="UP000184241">
    <property type="component" value="Unassembled WGS sequence"/>
</dbReference>
<organism evidence="2 3">
    <name type="scientific">Clostridium intestinale DSM 6191</name>
    <dbReference type="NCBI Taxonomy" id="1121320"/>
    <lineage>
        <taxon>Bacteria</taxon>
        <taxon>Bacillati</taxon>
        <taxon>Bacillota</taxon>
        <taxon>Clostridia</taxon>
        <taxon>Eubacteriales</taxon>
        <taxon>Clostridiaceae</taxon>
        <taxon>Clostridium</taxon>
    </lineage>
</organism>
<dbReference type="AlphaFoldDB" id="A0A1M5UY77"/>
<dbReference type="SUPFAM" id="SSF52218">
    <property type="entry name" value="Flavoproteins"/>
    <property type="match status" value="1"/>
</dbReference>
<dbReference type="EMBL" id="FQXU01000003">
    <property type="protein sequence ID" value="SHH67909.1"/>
    <property type="molecule type" value="Genomic_DNA"/>
</dbReference>
<dbReference type="GO" id="GO:0010181">
    <property type="term" value="F:FMN binding"/>
    <property type="evidence" value="ECO:0007669"/>
    <property type="project" value="InterPro"/>
</dbReference>
<proteinExistence type="predicted"/>
<dbReference type="Gene3D" id="3.40.50.360">
    <property type="match status" value="1"/>
</dbReference>
<dbReference type="PROSITE" id="PS50902">
    <property type="entry name" value="FLAVODOXIN_LIKE"/>
    <property type="match status" value="1"/>
</dbReference>
<protein>
    <submittedName>
        <fullName evidence="2">Flavodoxin</fullName>
    </submittedName>
</protein>